<dbReference type="InterPro" id="IPR016162">
    <property type="entry name" value="Ald_DH_N"/>
</dbReference>
<protein>
    <submittedName>
        <fullName evidence="7">Aldehyde dehydrogenase family protein</fullName>
    </submittedName>
</protein>
<evidence type="ECO:0000313" key="8">
    <source>
        <dbReference type="Proteomes" id="UP001596516"/>
    </source>
</evidence>
<dbReference type="PANTHER" id="PTHR42986:SF1">
    <property type="entry name" value="BENZALDEHYDE DEHYDROGENASE YFMT"/>
    <property type="match status" value="1"/>
</dbReference>
<dbReference type="PANTHER" id="PTHR42986">
    <property type="entry name" value="BENZALDEHYDE DEHYDROGENASE YFMT"/>
    <property type="match status" value="1"/>
</dbReference>
<evidence type="ECO:0000313" key="7">
    <source>
        <dbReference type="EMBL" id="MFC7705502.1"/>
    </source>
</evidence>
<dbReference type="Proteomes" id="UP001596516">
    <property type="component" value="Unassembled WGS sequence"/>
</dbReference>
<reference evidence="8" key="1">
    <citation type="journal article" date="2019" name="Int. J. Syst. Evol. Microbiol.">
        <title>The Global Catalogue of Microorganisms (GCM) 10K type strain sequencing project: providing services to taxonomists for standard genome sequencing and annotation.</title>
        <authorList>
            <consortium name="The Broad Institute Genomics Platform"/>
            <consortium name="The Broad Institute Genome Sequencing Center for Infectious Disease"/>
            <person name="Wu L."/>
            <person name="Ma J."/>
        </authorList>
    </citation>
    <scope>NUCLEOTIDE SEQUENCE [LARGE SCALE GENOMIC DNA]</scope>
    <source>
        <strain evidence="8">CGMCC 1.12750</strain>
    </source>
</reference>
<dbReference type="InterPro" id="IPR015590">
    <property type="entry name" value="Aldehyde_DH_dom"/>
</dbReference>
<keyword evidence="2 5" id="KW-0560">Oxidoreductase</keyword>
<comment type="similarity">
    <text evidence="1 5">Belongs to the aldehyde dehydrogenase family.</text>
</comment>
<evidence type="ECO:0000256" key="3">
    <source>
        <dbReference type="ARBA" id="ARBA00023027"/>
    </source>
</evidence>
<dbReference type="RefSeq" id="WP_377405483.1">
    <property type="nucleotide sequence ID" value="NZ_JBHTFQ010000008.1"/>
</dbReference>
<dbReference type="PROSITE" id="PS00687">
    <property type="entry name" value="ALDEHYDE_DEHYDR_GLU"/>
    <property type="match status" value="1"/>
</dbReference>
<comment type="caution">
    <text evidence="7">The sequence shown here is derived from an EMBL/GenBank/DDBJ whole genome shotgun (WGS) entry which is preliminary data.</text>
</comment>
<dbReference type="EMBL" id="JBHTFQ010000008">
    <property type="protein sequence ID" value="MFC7705502.1"/>
    <property type="molecule type" value="Genomic_DNA"/>
</dbReference>
<dbReference type="Gene3D" id="3.40.309.10">
    <property type="entry name" value="Aldehyde Dehydrogenase, Chain A, domain 2"/>
    <property type="match status" value="1"/>
</dbReference>
<sequence length="523" mass="55376">MICAGLISPVIHNSIPKIYIFINSVAVTPKDNRRRGRRALFSRGGLCASDALGEERILDAERVFDRPSGAAAFGLVDAGQNAAEAAANAAAAAFWNWSACPAAERASHLSRMAEALDANRPQLVDLAAQEVGAAPAWTQFNIDIALRILRHAATLPALLADREVAATDGGCASILRRQAVGVVLGIAPWNAPVTLAVRAIATPLACGNTVVLKGSEHCPRTHRAVIDILNASGLPAGVANVVTALPEQSELVVNRLIAHPAVRRVNFTGSTRVGRQVAVTAAQHLKRCVLELSGKAALIVLEDADLDAAVEAAAHGAFFNQGQICMSTERIILLDGIADEFVARLVTRTRELRAADPRRETAQLGTLIHAAAAERVAALIRDAQDKGAELLVGGHVEGAVMQPAVVDHVASNMAIYHEESFGPVASILRVRDEEEALSIANDTAYGLASAIFSRNRDRALALAARLETGICHINGSTVYDDAAMPFGGMKASGYGRFGGQTALDEFTELRWIALHPEGKRHPL</sequence>
<gene>
    <name evidence="7" type="ORF">ACFQXB_15015</name>
</gene>
<keyword evidence="8" id="KW-1185">Reference proteome</keyword>
<feature type="domain" description="Aldehyde dehydrogenase" evidence="6">
    <location>
        <begin position="77"/>
        <end position="512"/>
    </location>
</feature>
<dbReference type="InterPro" id="IPR016163">
    <property type="entry name" value="Ald_DH_C"/>
</dbReference>
<name>A0ABW2UQK3_9RHOB</name>
<evidence type="ECO:0000256" key="4">
    <source>
        <dbReference type="PROSITE-ProRule" id="PRU10007"/>
    </source>
</evidence>
<evidence type="ECO:0000256" key="1">
    <source>
        <dbReference type="ARBA" id="ARBA00009986"/>
    </source>
</evidence>
<accession>A0ABW2UQK3</accession>
<evidence type="ECO:0000259" key="6">
    <source>
        <dbReference type="Pfam" id="PF00171"/>
    </source>
</evidence>
<feature type="active site" evidence="4">
    <location>
        <position position="291"/>
    </location>
</feature>
<dbReference type="InterPro" id="IPR016161">
    <property type="entry name" value="Ald_DH/histidinol_DH"/>
</dbReference>
<dbReference type="SUPFAM" id="SSF53720">
    <property type="entry name" value="ALDH-like"/>
    <property type="match status" value="1"/>
</dbReference>
<proteinExistence type="inferred from homology"/>
<organism evidence="7 8">
    <name type="scientific">Plastorhodobacter daqingensis</name>
    <dbReference type="NCBI Taxonomy" id="1387281"/>
    <lineage>
        <taxon>Bacteria</taxon>
        <taxon>Pseudomonadati</taxon>
        <taxon>Pseudomonadota</taxon>
        <taxon>Alphaproteobacteria</taxon>
        <taxon>Rhodobacterales</taxon>
        <taxon>Paracoccaceae</taxon>
        <taxon>Plastorhodobacter</taxon>
    </lineage>
</organism>
<dbReference type="Gene3D" id="3.40.605.10">
    <property type="entry name" value="Aldehyde Dehydrogenase, Chain A, domain 1"/>
    <property type="match status" value="1"/>
</dbReference>
<keyword evidence="3" id="KW-0520">NAD</keyword>
<evidence type="ECO:0000256" key="2">
    <source>
        <dbReference type="ARBA" id="ARBA00023002"/>
    </source>
</evidence>
<dbReference type="Pfam" id="PF00171">
    <property type="entry name" value="Aldedh"/>
    <property type="match status" value="1"/>
</dbReference>
<evidence type="ECO:0000256" key="5">
    <source>
        <dbReference type="RuleBase" id="RU003345"/>
    </source>
</evidence>
<dbReference type="InterPro" id="IPR029510">
    <property type="entry name" value="Ald_DH_CS_GLU"/>
</dbReference>